<evidence type="ECO:0000256" key="1">
    <source>
        <dbReference type="SAM" id="MobiDB-lite"/>
    </source>
</evidence>
<organism evidence="2 3">
    <name type="scientific">Hyunsoonleella aestuarii</name>
    <dbReference type="NCBI Taxonomy" id="912802"/>
    <lineage>
        <taxon>Bacteria</taxon>
        <taxon>Pseudomonadati</taxon>
        <taxon>Bacteroidota</taxon>
        <taxon>Flavobacteriia</taxon>
        <taxon>Flavobacteriales</taxon>
        <taxon>Flavobacteriaceae</taxon>
    </lineage>
</organism>
<keyword evidence="3" id="KW-1185">Reference proteome</keyword>
<evidence type="ECO:0000313" key="2">
    <source>
        <dbReference type="EMBL" id="GAA4268177.1"/>
    </source>
</evidence>
<accession>A0ABP8E7F2</accession>
<sequence>MSKLLSLTKTICVPSGDQFGLESTAEDVVIRFATNDFKSISHNHPFAANTIDSPDGEGAGSVGPAFKMGSS</sequence>
<reference evidence="3" key="1">
    <citation type="journal article" date="2019" name="Int. J. Syst. Evol. Microbiol.">
        <title>The Global Catalogue of Microorganisms (GCM) 10K type strain sequencing project: providing services to taxonomists for standard genome sequencing and annotation.</title>
        <authorList>
            <consortium name="The Broad Institute Genomics Platform"/>
            <consortium name="The Broad Institute Genome Sequencing Center for Infectious Disease"/>
            <person name="Wu L."/>
            <person name="Ma J."/>
        </authorList>
    </citation>
    <scope>NUCLEOTIDE SEQUENCE [LARGE SCALE GENOMIC DNA]</scope>
    <source>
        <strain evidence="3">JCM 17452</strain>
    </source>
</reference>
<comment type="caution">
    <text evidence="2">The sequence shown here is derived from an EMBL/GenBank/DDBJ whole genome shotgun (WGS) entry which is preliminary data.</text>
</comment>
<gene>
    <name evidence="2" type="ORF">GCM10022257_02780</name>
</gene>
<name>A0ABP8E7F2_9FLAO</name>
<protein>
    <submittedName>
        <fullName evidence="2">Uncharacterized protein</fullName>
    </submittedName>
</protein>
<dbReference type="Proteomes" id="UP001500027">
    <property type="component" value="Unassembled WGS sequence"/>
</dbReference>
<proteinExistence type="predicted"/>
<feature type="region of interest" description="Disordered" evidence="1">
    <location>
        <begin position="46"/>
        <end position="71"/>
    </location>
</feature>
<dbReference type="EMBL" id="BAABAV010000001">
    <property type="protein sequence ID" value="GAA4268177.1"/>
    <property type="molecule type" value="Genomic_DNA"/>
</dbReference>
<evidence type="ECO:0000313" key="3">
    <source>
        <dbReference type="Proteomes" id="UP001500027"/>
    </source>
</evidence>